<feature type="compositionally biased region" description="Low complexity" evidence="7">
    <location>
        <begin position="1530"/>
        <end position="1544"/>
    </location>
</feature>
<proteinExistence type="predicted"/>
<feature type="compositionally biased region" description="Polar residues" evidence="7">
    <location>
        <begin position="1397"/>
        <end position="1413"/>
    </location>
</feature>
<accession>A0AAD6MZI3</accession>
<evidence type="ECO:0000256" key="3">
    <source>
        <dbReference type="ARBA" id="ARBA00022454"/>
    </source>
</evidence>
<dbReference type="Pfam" id="PF12231">
    <property type="entry name" value="Rif1_N"/>
    <property type="match status" value="1"/>
</dbReference>
<keyword evidence="3" id="KW-0158">Chromosome</keyword>
<evidence type="ECO:0000313" key="9">
    <source>
        <dbReference type="EMBL" id="KAJ5734501.1"/>
    </source>
</evidence>
<keyword evidence="5" id="KW-0539">Nucleus</keyword>
<reference evidence="9" key="1">
    <citation type="journal article" date="2023" name="IMA Fungus">
        <title>Comparative genomic study of the Penicillium genus elucidates a diverse pangenome and 15 lateral gene transfer events.</title>
        <authorList>
            <person name="Petersen C."/>
            <person name="Sorensen T."/>
            <person name="Nielsen M.R."/>
            <person name="Sondergaard T.E."/>
            <person name="Sorensen J.L."/>
            <person name="Fitzpatrick D.A."/>
            <person name="Frisvad J.C."/>
            <person name="Nielsen K.L."/>
        </authorList>
    </citation>
    <scope>NUCLEOTIDE SEQUENCE</scope>
    <source>
        <strain evidence="9">IBT 17514</strain>
    </source>
</reference>
<dbReference type="EMBL" id="JAQJAN010000003">
    <property type="protein sequence ID" value="KAJ5734501.1"/>
    <property type="molecule type" value="Genomic_DNA"/>
</dbReference>
<name>A0AAD6MZI3_9EURO</name>
<dbReference type="PANTHER" id="PTHR22928:SF3">
    <property type="entry name" value="TELOMERE-ASSOCIATED PROTEIN RIF1"/>
    <property type="match status" value="1"/>
</dbReference>
<feature type="compositionally biased region" description="Low complexity" evidence="7">
    <location>
        <begin position="1379"/>
        <end position="1389"/>
    </location>
</feature>
<dbReference type="InterPro" id="IPR016024">
    <property type="entry name" value="ARM-type_fold"/>
</dbReference>
<evidence type="ECO:0000256" key="4">
    <source>
        <dbReference type="ARBA" id="ARBA00022895"/>
    </source>
</evidence>
<feature type="compositionally biased region" description="Basic residues" evidence="7">
    <location>
        <begin position="1283"/>
        <end position="1299"/>
    </location>
</feature>
<comment type="subcellular location">
    <subcellularLocation>
        <location evidence="2">Chromosome</location>
        <location evidence="2">Telomere</location>
    </subcellularLocation>
    <subcellularLocation>
        <location evidence="1">Nucleus</location>
    </subcellularLocation>
</comment>
<protein>
    <recommendedName>
        <fullName evidence="8">Telomere-associated protein Rif1 N-terminal domain-containing protein</fullName>
    </recommendedName>
</protein>
<keyword evidence="4" id="KW-0779">Telomere</keyword>
<comment type="caution">
    <text evidence="9">The sequence shown here is derived from an EMBL/GenBank/DDBJ whole genome shotgun (WGS) entry which is preliminary data.</text>
</comment>
<evidence type="ECO:0000256" key="6">
    <source>
        <dbReference type="ARBA" id="ARBA00023306"/>
    </source>
</evidence>
<feature type="compositionally biased region" description="Low complexity" evidence="7">
    <location>
        <begin position="1270"/>
        <end position="1282"/>
    </location>
</feature>
<evidence type="ECO:0000259" key="8">
    <source>
        <dbReference type="Pfam" id="PF12231"/>
    </source>
</evidence>
<feature type="compositionally biased region" description="Polar residues" evidence="7">
    <location>
        <begin position="1303"/>
        <end position="1322"/>
    </location>
</feature>
<evidence type="ECO:0000256" key="1">
    <source>
        <dbReference type="ARBA" id="ARBA00004123"/>
    </source>
</evidence>
<dbReference type="GO" id="GO:0000723">
    <property type="term" value="P:telomere maintenance"/>
    <property type="evidence" value="ECO:0007669"/>
    <property type="project" value="TreeGrafter"/>
</dbReference>
<feature type="region of interest" description="Disordered" evidence="7">
    <location>
        <begin position="1"/>
        <end position="56"/>
    </location>
</feature>
<sequence length="1781" mass="195937">MVEILGPLPARPPTPPRPGSRIDESETDTPNQTVAATPQTVNSTRVAPSSRGSKQVGWSPYLCTTIQLPDPLKPVPKDSPFMKKDPKPWASPFKSILKESNSPIPVFSPQTVDITSNSESLTMLLESVIQQLAGESITSRRDAYMQFFNTLRTYDRLPSTKAIAEKLSFITSFIQRDVSRESVNGPVDTNVANQALKLANAFVWHSDVASQLSEDFKIFLIEHATTSLHEAKAPKSVLTHYMSILSSQNFGPRVMTNARIIRLLTALQDITKHVSGKGIALHRLSIYQRLLSQSRSTFVSQAALWVEHLVSGLLNPIKDTRLKAIHLGFEIATVMGPNYTLARSLRDLFDQSLDRDRKLITEVKERMGRMMPTAESGVHVPQIWSVIILLLRSKNWNLEQWEHFKDWLLVLQRCFNCSEPAIKGQAILGWNRFIYAMNPNEFTDKTLLKMLSKPILSQFERRKSDRPGSAPAQLARESYYNLLYYTFRPSPSQNHLDFIWEEFIANPTTSTFSTASTLSDMQARVLTHILWSPQLKIWSESRINDATKIRPEELPSIDSKWVRSRVSTILKVFECLLKASVWDDNDLAKSNIALAWSSLASALSLASSKEITPSSESMQAVASVLALLQRLWKAGPSSLNVLDEEPNLFFERIRFLATTMITSLGSIPFTERLLLKASDGSFQSSNTPTHRQSTSGTNLSSPILHLLRTISATSVSSTPTLEYVRLVEGVIQASCKGRISRGSRLELLQQCADLAKPEFSSSGLPPSALLEVVWKASARAAADALQSFPMESARERDGSVSRDYDNVTKILASGLKLQDVFQEWPHLLSSFVRVARTEKGEHNLPALIIEPLAELLINVPVQNTFWPSASLLSQSLSIPFLQDNEVGNMHTVAEQIQPIPFPTKLLESVDRTLRFAYDGFNVSQTQGLAGFIESLTSFLVSGALRFRSRLLETLQPALSSLVQDKEFKFSVDDGVDSRILTACRALTFAIINVLESAVRDNVPSMQPYDGIICAGLESSHASRVQRFADFWASTASHADEASVETSIGESFKAALHTLNLILISGKFTEVSLSPSPHHIWPSLTMTFKNTLPILAAQQPVNGSIPRVATASESDIFRKYAQLDSSPVIGFSDFLAPETSESIDELQLPENLQPESNGNYSIPSFPGNRRDIFQMIDSIRSSSPANTPGGLGFDTPVHLRRLRASHSASEIPLTPTLALVDNEEAFIGSSPTPATRDPTPAMKGDAPVLQPHDLVMNDAADIPSSPPEITSRSPSPSKISKLSKNARRRSARRERARRSRSASTQRAHNGSQVTTLDNTTEASSVPVIEDPKENDAAPQLEQNPPSKRTRSALSQNTENDQNSEPAASPSETPARPIEGPSARSSRPKSASWKKKSSTKPQVDNGQQPVEQSPDSGDDILPTPVVTDYIDSGDDLDMQIASQLSQDLVLAADQCSQPQEEPIIEAPTPSQSTRAKKRKRSVDDEPSTAAPEKRRSTRLSTAKEVIPVNLEEAAAPLSQEPDISQPSHESLAAPATAVSTSTPTPRRSTRNSQRKDDSGAPDPPTSPNPVEPALKEVESQESTQPSSVKQVRKSLRSEKKSTPVKESIVPSQSTRSTRSTRSSQRQRDSQILSQSEPTISEPSIQQPEHPHVEIVPDPMLPEIHDTADVPPVSTEELTDSQETHPAPPVLEERMDVDTEMISNDDAVEPVTTITTAAIQTDSIPPPAPVTSEAGITESLKNLLNTMKHATLGQDALREIDDLLFNIRVEAHDASKRPNPNHTA</sequence>
<feature type="compositionally biased region" description="Polar residues" evidence="7">
    <location>
        <begin position="1634"/>
        <end position="1644"/>
    </location>
</feature>
<dbReference type="GO" id="GO:0005634">
    <property type="term" value="C:nucleus"/>
    <property type="evidence" value="ECO:0007669"/>
    <property type="project" value="UniProtKB-SubCell"/>
</dbReference>
<feature type="compositionally biased region" description="Polar residues" evidence="7">
    <location>
        <begin position="1339"/>
        <end position="1370"/>
    </location>
</feature>
<dbReference type="PANTHER" id="PTHR22928">
    <property type="entry name" value="TELOMERE-ASSOCIATED PROTEIN RIF1"/>
    <property type="match status" value="1"/>
</dbReference>
<feature type="compositionally biased region" description="Pro residues" evidence="7">
    <location>
        <begin position="9"/>
        <end position="18"/>
    </location>
</feature>
<feature type="compositionally biased region" description="Pro residues" evidence="7">
    <location>
        <begin position="1559"/>
        <end position="1568"/>
    </location>
</feature>
<dbReference type="Proteomes" id="UP001215712">
    <property type="component" value="Unassembled WGS sequence"/>
</dbReference>
<reference evidence="9" key="2">
    <citation type="submission" date="2023-01" db="EMBL/GenBank/DDBJ databases">
        <authorList>
            <person name="Petersen C."/>
        </authorList>
    </citation>
    <scope>NUCLEOTIDE SEQUENCE</scope>
    <source>
        <strain evidence="9">IBT 17514</strain>
    </source>
</reference>
<feature type="compositionally biased region" description="Polar residues" evidence="7">
    <location>
        <begin position="1578"/>
        <end position="1587"/>
    </location>
</feature>
<dbReference type="InterPro" id="IPR022031">
    <property type="entry name" value="Rif1_N"/>
</dbReference>
<feature type="region of interest" description="Disordered" evidence="7">
    <location>
        <begin position="1227"/>
        <end position="1432"/>
    </location>
</feature>
<evidence type="ECO:0000313" key="10">
    <source>
        <dbReference type="Proteomes" id="UP001215712"/>
    </source>
</evidence>
<dbReference type="GO" id="GO:0140445">
    <property type="term" value="C:chromosome, telomeric repeat region"/>
    <property type="evidence" value="ECO:0007669"/>
    <property type="project" value="TreeGrafter"/>
</dbReference>
<feature type="region of interest" description="Disordered" evidence="7">
    <location>
        <begin position="1450"/>
        <end position="1692"/>
    </location>
</feature>
<organism evidence="9 10">
    <name type="scientific">Penicillium malachiteum</name>
    <dbReference type="NCBI Taxonomy" id="1324776"/>
    <lineage>
        <taxon>Eukaryota</taxon>
        <taxon>Fungi</taxon>
        <taxon>Dikarya</taxon>
        <taxon>Ascomycota</taxon>
        <taxon>Pezizomycotina</taxon>
        <taxon>Eurotiomycetes</taxon>
        <taxon>Eurotiomycetidae</taxon>
        <taxon>Eurotiales</taxon>
        <taxon>Aspergillaceae</taxon>
        <taxon>Penicillium</taxon>
    </lineage>
</organism>
<evidence type="ECO:0000256" key="7">
    <source>
        <dbReference type="SAM" id="MobiDB-lite"/>
    </source>
</evidence>
<feature type="compositionally biased region" description="Low complexity" evidence="7">
    <location>
        <begin position="1609"/>
        <end position="1633"/>
    </location>
</feature>
<dbReference type="SUPFAM" id="SSF48371">
    <property type="entry name" value="ARM repeat"/>
    <property type="match status" value="1"/>
</dbReference>
<feature type="compositionally biased region" description="Polar residues" evidence="7">
    <location>
        <begin position="28"/>
        <end position="53"/>
    </location>
</feature>
<keyword evidence="10" id="KW-1185">Reference proteome</keyword>
<feature type="domain" description="Telomere-associated protein Rif1 N-terminal" evidence="8">
    <location>
        <begin position="132"/>
        <end position="504"/>
    </location>
</feature>
<keyword evidence="6" id="KW-0131">Cell cycle</keyword>
<gene>
    <name evidence="9" type="ORF">N7493_003287</name>
</gene>
<evidence type="ECO:0000256" key="2">
    <source>
        <dbReference type="ARBA" id="ARBA00004574"/>
    </source>
</evidence>
<evidence type="ECO:0000256" key="5">
    <source>
        <dbReference type="ARBA" id="ARBA00023242"/>
    </source>
</evidence>